<comment type="caution">
    <text evidence="2">The sequence shown here is derived from an EMBL/GenBank/DDBJ whole genome shotgun (WGS) entry which is preliminary data.</text>
</comment>
<dbReference type="AlphaFoldDB" id="A0A011TDH0"/>
<dbReference type="InterPro" id="IPR037171">
    <property type="entry name" value="NagB/RpiA_transferase-like"/>
</dbReference>
<dbReference type="STRING" id="69279.BG36_16570"/>
<keyword evidence="2" id="KW-0378">Hydrolase</keyword>
<dbReference type="PANTHER" id="PTHR21432:SF20">
    <property type="entry name" value="ACETYL-COA HYDROLASE"/>
    <property type="match status" value="1"/>
</dbReference>
<dbReference type="Gene3D" id="3.40.1080.20">
    <property type="entry name" value="Acetyl-CoA hydrolase/transferase C-terminal domain"/>
    <property type="match status" value="1"/>
</dbReference>
<evidence type="ECO:0000313" key="2">
    <source>
        <dbReference type="EMBL" id="EXL01912.1"/>
    </source>
</evidence>
<sequence>MKAGPQILEAGDIDWPALLPRGGMVVWGQAAAEPLTLTEALMAARHEVGGFRAGVGLVLSDSVAPEHADCVSFISYTGGARNRKLAQAGKLDILPLTYRQFADALSPVDLLLLHLPPAGSDGTYPVGLCAEYIADLVGRARVVVAQVNSLMPATFGSCTVHPGQIDYIVRSSRPLPAMPVSPPDCVTAKIAQRIAGLVEDGATLQMGIGNLPDSIMDALGAHRDLGVHSGTVGDGVARLAEAGVITNARKSMDIGVTVTGAVMGGPESWRWAQGNRTLCLAPTSYTHDPARLAAQERFTAINSAIEVDLTGQINAEVADATYLGAVGAAGDFMRAAALSRGGLPVIALPSIVSKTGQSRIVAQLSGPVSTARSDAGIIVTEHGIADLRGCTLRERRRRMIDIAAPEHRAALDAANP</sequence>
<dbReference type="Gene3D" id="3.40.1080.10">
    <property type="entry name" value="Glutaconate Coenzyme A-transferase"/>
    <property type="match status" value="1"/>
</dbReference>
<dbReference type="Proteomes" id="UP000019849">
    <property type="component" value="Unassembled WGS sequence"/>
</dbReference>
<protein>
    <submittedName>
        <fullName evidence="2">Acetyl-CoA hydrolase</fullName>
    </submittedName>
</protein>
<dbReference type="InterPro" id="IPR026888">
    <property type="entry name" value="AcetylCoA_hyd_C"/>
</dbReference>
<dbReference type="Proteomes" id="UP000294958">
    <property type="component" value="Unassembled WGS sequence"/>
</dbReference>
<dbReference type="InterPro" id="IPR046433">
    <property type="entry name" value="ActCoA_hydro"/>
</dbReference>
<dbReference type="PANTHER" id="PTHR21432">
    <property type="entry name" value="ACETYL-COA HYDROLASE-RELATED"/>
    <property type="match status" value="1"/>
</dbReference>
<dbReference type="EMBL" id="SNZF01000030">
    <property type="protein sequence ID" value="TDR31915.1"/>
    <property type="molecule type" value="Genomic_DNA"/>
</dbReference>
<dbReference type="Pfam" id="PF13336">
    <property type="entry name" value="AcetylCoA_hyd_C"/>
    <property type="match status" value="1"/>
</dbReference>
<evidence type="ECO:0000313" key="3">
    <source>
        <dbReference type="EMBL" id="TDR31915.1"/>
    </source>
</evidence>
<name>A0A011TDH0_9HYPH</name>
<dbReference type="GO" id="GO:0016787">
    <property type="term" value="F:hydrolase activity"/>
    <property type="evidence" value="ECO:0007669"/>
    <property type="project" value="UniProtKB-KW"/>
</dbReference>
<feature type="domain" description="Acetyl-CoA hydrolase/transferase C-terminal" evidence="1">
    <location>
        <begin position="269"/>
        <end position="413"/>
    </location>
</feature>
<dbReference type="PATRIC" id="fig|69279.3.peg.4376"/>
<dbReference type="EMBL" id="JENY01000036">
    <property type="protein sequence ID" value="EXL01912.1"/>
    <property type="molecule type" value="Genomic_DNA"/>
</dbReference>
<organism evidence="2 4">
    <name type="scientific">Aquamicrobium defluvii</name>
    <dbReference type="NCBI Taxonomy" id="69279"/>
    <lineage>
        <taxon>Bacteria</taxon>
        <taxon>Pseudomonadati</taxon>
        <taxon>Pseudomonadota</taxon>
        <taxon>Alphaproteobacteria</taxon>
        <taxon>Hyphomicrobiales</taxon>
        <taxon>Phyllobacteriaceae</taxon>
        <taxon>Aquamicrobium</taxon>
    </lineage>
</organism>
<dbReference type="Gene3D" id="3.30.750.70">
    <property type="entry name" value="4-hydroxybutyrate coenzyme like domains"/>
    <property type="match status" value="1"/>
</dbReference>
<proteinExistence type="predicted"/>
<evidence type="ECO:0000313" key="4">
    <source>
        <dbReference type="Proteomes" id="UP000019849"/>
    </source>
</evidence>
<reference evidence="3 5" key="2">
    <citation type="submission" date="2019-03" db="EMBL/GenBank/DDBJ databases">
        <title>Genomic Encyclopedia of Type Strains, Phase IV (KMG-IV): sequencing the most valuable type-strain genomes for metagenomic binning, comparative biology and taxonomic classification.</title>
        <authorList>
            <person name="Goeker M."/>
        </authorList>
    </citation>
    <scope>NUCLEOTIDE SEQUENCE [LARGE SCALE GENOMIC DNA]</scope>
    <source>
        <strain evidence="3 5">DSM 11603</strain>
    </source>
</reference>
<dbReference type="HOGENOM" id="CLU_030703_0_1_5"/>
<reference evidence="2 4" key="1">
    <citation type="submission" date="2014-02" db="EMBL/GenBank/DDBJ databases">
        <title>Aquamicrobium defluvii Genome sequencing.</title>
        <authorList>
            <person name="Wang X."/>
        </authorList>
    </citation>
    <scope>NUCLEOTIDE SEQUENCE [LARGE SCALE GENOMIC DNA]</scope>
    <source>
        <strain evidence="2 4">W13Z1</strain>
    </source>
</reference>
<dbReference type="eggNOG" id="COG0427">
    <property type="taxonomic scope" value="Bacteria"/>
</dbReference>
<keyword evidence="5" id="KW-1185">Reference proteome</keyword>
<dbReference type="RefSeq" id="WP_245264790.1">
    <property type="nucleotide sequence ID" value="NZ_KK073908.1"/>
</dbReference>
<evidence type="ECO:0000313" key="5">
    <source>
        <dbReference type="Proteomes" id="UP000294958"/>
    </source>
</evidence>
<gene>
    <name evidence="2" type="ORF">BG36_16570</name>
    <name evidence="3" type="ORF">DES43_13027</name>
</gene>
<dbReference type="GO" id="GO:0006083">
    <property type="term" value="P:acetate metabolic process"/>
    <property type="evidence" value="ECO:0007669"/>
    <property type="project" value="InterPro"/>
</dbReference>
<evidence type="ECO:0000259" key="1">
    <source>
        <dbReference type="Pfam" id="PF13336"/>
    </source>
</evidence>
<dbReference type="InterPro" id="IPR038460">
    <property type="entry name" value="AcetylCoA_hyd_C_sf"/>
</dbReference>
<dbReference type="SUPFAM" id="SSF100950">
    <property type="entry name" value="NagB/RpiA/CoA transferase-like"/>
    <property type="match status" value="2"/>
</dbReference>
<accession>A0A011TDH0</accession>
<dbReference type="GO" id="GO:0008775">
    <property type="term" value="F:acetate CoA-transferase activity"/>
    <property type="evidence" value="ECO:0007669"/>
    <property type="project" value="InterPro"/>
</dbReference>